<gene>
    <name evidence="2" type="ORF">PDE_06565</name>
</gene>
<organism evidence="2 3">
    <name type="scientific">Penicillium oxalicum (strain 114-2 / CGMCC 5302)</name>
    <name type="common">Penicillium decumbens</name>
    <dbReference type="NCBI Taxonomy" id="933388"/>
    <lineage>
        <taxon>Eukaryota</taxon>
        <taxon>Fungi</taxon>
        <taxon>Dikarya</taxon>
        <taxon>Ascomycota</taxon>
        <taxon>Pezizomycotina</taxon>
        <taxon>Eurotiomycetes</taxon>
        <taxon>Eurotiomycetidae</taxon>
        <taxon>Eurotiales</taxon>
        <taxon>Aspergillaceae</taxon>
        <taxon>Penicillium</taxon>
    </lineage>
</organism>
<dbReference type="AlphaFoldDB" id="S7ZLS9"/>
<reference evidence="2 3" key="1">
    <citation type="journal article" date="2013" name="PLoS ONE">
        <title>Genomic and secretomic analyses reveal unique features of the lignocellulolytic enzyme system of Penicillium decumbens.</title>
        <authorList>
            <person name="Liu G."/>
            <person name="Zhang L."/>
            <person name="Wei X."/>
            <person name="Zou G."/>
            <person name="Qin Y."/>
            <person name="Ma L."/>
            <person name="Li J."/>
            <person name="Zheng H."/>
            <person name="Wang S."/>
            <person name="Wang C."/>
            <person name="Xun L."/>
            <person name="Zhao G.-P."/>
            <person name="Zhou Z."/>
            <person name="Qu Y."/>
        </authorList>
    </citation>
    <scope>NUCLEOTIDE SEQUENCE [LARGE SCALE GENOMIC DNA]</scope>
    <source>
        <strain evidence="3">114-2 / CGMCC 5302</strain>
    </source>
</reference>
<proteinExistence type="predicted"/>
<feature type="region of interest" description="Disordered" evidence="1">
    <location>
        <begin position="252"/>
        <end position="278"/>
    </location>
</feature>
<evidence type="ECO:0000313" key="2">
    <source>
        <dbReference type="EMBL" id="EPS31610.1"/>
    </source>
</evidence>
<feature type="compositionally biased region" description="Pro residues" evidence="1">
    <location>
        <begin position="253"/>
        <end position="264"/>
    </location>
</feature>
<keyword evidence="3" id="KW-1185">Reference proteome</keyword>
<dbReference type="STRING" id="933388.S7ZLS9"/>
<name>S7ZLS9_PENO1</name>
<accession>S7ZLS9</accession>
<dbReference type="eggNOG" id="ENOG502SJDA">
    <property type="taxonomic scope" value="Eukaryota"/>
</dbReference>
<sequence length="502" mass="55620">MDLAQLPDITSLLVRPDNPARDDLEGMDSARCAALHNYLIQYAWLAEGRSLATLDTNSNFFSAFGDEDEAEACRPRLDPSLAAFLDSALVSPFPYDNPDDYLPFFVFAWGIDGPESLFEEFAADIYDQPADSLVRLYAVESGLSAEEGGGGVIYHQGLHRVATFMHLDDYGYGFPVEAHPQIWQPLETLLTNWIDLIHIGKVVASPHREPALFDFEKIGPWEWRPYSDSQVTTCVAEWDRLCQAIEARILQLPNPPSSTSPSPGPSSDSRSSADTSEPLVASTVLDAASVPDPSFARAFLTRARRPQFRYIAPGLLLPPADSAGFTAAQPFSVLPRSQYTAPPVCLFPAEGDRPIQLTRTTTPFFQPDFYSRSTATCTPSRVAAGLYTEAVERNGRDVAEEGFRLLLPFTFNEDGDESVGARKSDGSLIDRGRLADLFQHGHKPFGGDYYRPQRLERLLNCWRKLVSQGVWSVGAEGVEGGIDTFKEADSGRWEDYYIPPTW</sequence>
<evidence type="ECO:0000313" key="3">
    <source>
        <dbReference type="Proteomes" id="UP000019376"/>
    </source>
</evidence>
<feature type="compositionally biased region" description="Low complexity" evidence="1">
    <location>
        <begin position="265"/>
        <end position="278"/>
    </location>
</feature>
<protein>
    <submittedName>
        <fullName evidence="2">Uncharacterized protein</fullName>
    </submittedName>
</protein>
<evidence type="ECO:0000256" key="1">
    <source>
        <dbReference type="SAM" id="MobiDB-lite"/>
    </source>
</evidence>
<dbReference type="PhylomeDB" id="S7ZLS9"/>
<dbReference type="Proteomes" id="UP000019376">
    <property type="component" value="Unassembled WGS sequence"/>
</dbReference>
<dbReference type="HOGENOM" id="CLU_024460_0_0_1"/>
<dbReference type="OrthoDB" id="3029470at2759"/>
<dbReference type="EMBL" id="KB644413">
    <property type="protein sequence ID" value="EPS31610.1"/>
    <property type="molecule type" value="Genomic_DNA"/>
</dbReference>